<comment type="caution">
    <text evidence="2">The sequence shown here is derived from an EMBL/GenBank/DDBJ whole genome shotgun (WGS) entry which is preliminary data.</text>
</comment>
<organism evidence="2 3">
    <name type="scientific">Parelaphostrongylus tenuis</name>
    <name type="common">Meningeal worm</name>
    <dbReference type="NCBI Taxonomy" id="148309"/>
    <lineage>
        <taxon>Eukaryota</taxon>
        <taxon>Metazoa</taxon>
        <taxon>Ecdysozoa</taxon>
        <taxon>Nematoda</taxon>
        <taxon>Chromadorea</taxon>
        <taxon>Rhabditida</taxon>
        <taxon>Rhabditina</taxon>
        <taxon>Rhabditomorpha</taxon>
        <taxon>Strongyloidea</taxon>
        <taxon>Metastrongylidae</taxon>
        <taxon>Parelaphostrongylus</taxon>
    </lineage>
</organism>
<feature type="transmembrane region" description="Helical" evidence="1">
    <location>
        <begin position="148"/>
        <end position="165"/>
    </location>
</feature>
<dbReference type="EMBL" id="JAHQIW010005573">
    <property type="protein sequence ID" value="KAJ1366505.1"/>
    <property type="molecule type" value="Genomic_DNA"/>
</dbReference>
<feature type="non-terminal residue" evidence="2">
    <location>
        <position position="1"/>
    </location>
</feature>
<sequence length="182" mass="20883">MEWLIRAYGDVESIPNYECKDSDRKTGYVNIYLGILFLVYGVMAEAVYFIVLSVMIRKPQRRLSCYKIMFTLGVNDMAALTVNALLTGYFWIIGANYCYSPKLIFLAGSIGLGLWCWGCMNSLLLAINRLLEVSNKPLKHTYHNYPHTANNLLVVVMTTLIYVIYSKKILHNMKFRKGLSWA</sequence>
<keyword evidence="3" id="KW-1185">Reference proteome</keyword>
<gene>
    <name evidence="2" type="ORF">KIN20_027185</name>
</gene>
<keyword evidence="1" id="KW-1133">Transmembrane helix</keyword>
<feature type="transmembrane region" description="Helical" evidence="1">
    <location>
        <begin position="68"/>
        <end position="92"/>
    </location>
</feature>
<dbReference type="PANTHER" id="PTHR23021">
    <property type="entry name" value="SERPENTINE RECEPTOR, CLASS T"/>
    <property type="match status" value="1"/>
</dbReference>
<evidence type="ECO:0000256" key="1">
    <source>
        <dbReference type="SAM" id="Phobius"/>
    </source>
</evidence>
<protein>
    <submittedName>
        <fullName evidence="2">Uncharacterized protein</fullName>
    </submittedName>
</protein>
<evidence type="ECO:0000313" key="3">
    <source>
        <dbReference type="Proteomes" id="UP001196413"/>
    </source>
</evidence>
<feature type="transmembrane region" description="Helical" evidence="1">
    <location>
        <begin position="104"/>
        <end position="127"/>
    </location>
</feature>
<keyword evidence="1" id="KW-0812">Transmembrane</keyword>
<dbReference type="Proteomes" id="UP001196413">
    <property type="component" value="Unassembled WGS sequence"/>
</dbReference>
<dbReference type="PANTHER" id="PTHR23021:SF11">
    <property type="entry name" value="SERPENTINE RECEPTOR, CLASS T"/>
    <property type="match status" value="1"/>
</dbReference>
<accession>A0AAD5QYY8</accession>
<dbReference type="AlphaFoldDB" id="A0AAD5QYY8"/>
<keyword evidence="1" id="KW-0472">Membrane</keyword>
<dbReference type="InterPro" id="IPR019425">
    <property type="entry name" value="7TM_GPCR_serpentine_rcpt_Srt"/>
</dbReference>
<evidence type="ECO:0000313" key="2">
    <source>
        <dbReference type="EMBL" id="KAJ1366505.1"/>
    </source>
</evidence>
<dbReference type="SUPFAM" id="SSF81321">
    <property type="entry name" value="Family A G protein-coupled receptor-like"/>
    <property type="match status" value="1"/>
</dbReference>
<feature type="transmembrane region" description="Helical" evidence="1">
    <location>
        <begin position="31"/>
        <end position="56"/>
    </location>
</feature>
<dbReference type="Gene3D" id="1.20.1070.10">
    <property type="entry name" value="Rhodopsin 7-helix transmembrane proteins"/>
    <property type="match status" value="1"/>
</dbReference>
<name>A0AAD5QYY8_PARTN</name>
<dbReference type="Pfam" id="PF10321">
    <property type="entry name" value="7TM_GPCR_Srt"/>
    <property type="match status" value="1"/>
</dbReference>
<reference evidence="2" key="1">
    <citation type="submission" date="2021-06" db="EMBL/GenBank/DDBJ databases">
        <title>Parelaphostrongylus tenuis whole genome reference sequence.</title>
        <authorList>
            <person name="Garwood T.J."/>
            <person name="Larsen P.A."/>
            <person name="Fountain-Jones N.M."/>
            <person name="Garbe J.R."/>
            <person name="Macchietto M.G."/>
            <person name="Kania S.A."/>
            <person name="Gerhold R.W."/>
            <person name="Richards J.E."/>
            <person name="Wolf T.M."/>
        </authorList>
    </citation>
    <scope>NUCLEOTIDE SEQUENCE</scope>
    <source>
        <strain evidence="2">MNPRO001-30</strain>
        <tissue evidence="2">Meninges</tissue>
    </source>
</reference>
<proteinExistence type="predicted"/>